<proteinExistence type="predicted"/>
<organism evidence="3 4">
    <name type="scientific">Channa striata</name>
    <name type="common">Snakehead murrel</name>
    <name type="synonym">Ophicephalus striatus</name>
    <dbReference type="NCBI Taxonomy" id="64152"/>
    <lineage>
        <taxon>Eukaryota</taxon>
        <taxon>Metazoa</taxon>
        <taxon>Chordata</taxon>
        <taxon>Craniata</taxon>
        <taxon>Vertebrata</taxon>
        <taxon>Euteleostomi</taxon>
        <taxon>Actinopterygii</taxon>
        <taxon>Neopterygii</taxon>
        <taxon>Teleostei</taxon>
        <taxon>Neoteleostei</taxon>
        <taxon>Acanthomorphata</taxon>
        <taxon>Anabantaria</taxon>
        <taxon>Anabantiformes</taxon>
        <taxon>Channoidei</taxon>
        <taxon>Channidae</taxon>
        <taxon>Channa</taxon>
    </lineage>
</organism>
<feature type="region of interest" description="Disordered" evidence="2">
    <location>
        <begin position="589"/>
        <end position="623"/>
    </location>
</feature>
<reference evidence="3" key="1">
    <citation type="submission" date="2023-07" db="EMBL/GenBank/DDBJ databases">
        <title>Chromosome-level Genome Assembly of Striped Snakehead (Channa striata).</title>
        <authorList>
            <person name="Liu H."/>
        </authorList>
    </citation>
    <scope>NUCLEOTIDE SEQUENCE</scope>
    <source>
        <strain evidence="3">Gz</strain>
        <tissue evidence="3">Muscle</tissue>
    </source>
</reference>
<comment type="caution">
    <text evidence="3">The sequence shown here is derived from an EMBL/GenBank/DDBJ whole genome shotgun (WGS) entry which is preliminary data.</text>
</comment>
<feature type="region of interest" description="Disordered" evidence="2">
    <location>
        <begin position="179"/>
        <end position="224"/>
    </location>
</feature>
<feature type="region of interest" description="Disordered" evidence="2">
    <location>
        <begin position="393"/>
        <end position="415"/>
    </location>
</feature>
<gene>
    <name evidence="3" type="ORF">Q5P01_013973</name>
</gene>
<feature type="compositionally biased region" description="Polar residues" evidence="2">
    <location>
        <begin position="393"/>
        <end position="414"/>
    </location>
</feature>
<dbReference type="Proteomes" id="UP001187415">
    <property type="component" value="Unassembled WGS sequence"/>
</dbReference>
<feature type="region of interest" description="Disordered" evidence="2">
    <location>
        <begin position="514"/>
        <end position="557"/>
    </location>
</feature>
<dbReference type="AlphaFoldDB" id="A0AA88MK87"/>
<evidence type="ECO:0000313" key="4">
    <source>
        <dbReference type="Proteomes" id="UP001187415"/>
    </source>
</evidence>
<accession>A0AA88MK87</accession>
<feature type="compositionally biased region" description="Polar residues" evidence="2">
    <location>
        <begin position="179"/>
        <end position="200"/>
    </location>
</feature>
<feature type="compositionally biased region" description="Low complexity" evidence="2">
    <location>
        <begin position="594"/>
        <end position="617"/>
    </location>
</feature>
<protein>
    <submittedName>
        <fullName evidence="3">Uncharacterized protein</fullName>
    </submittedName>
</protein>
<keyword evidence="1" id="KW-0175">Coiled coil</keyword>
<evidence type="ECO:0000256" key="2">
    <source>
        <dbReference type="SAM" id="MobiDB-lite"/>
    </source>
</evidence>
<name>A0AA88MK87_CHASR</name>
<feature type="coiled-coil region" evidence="1">
    <location>
        <begin position="106"/>
        <end position="149"/>
    </location>
</feature>
<evidence type="ECO:0000313" key="3">
    <source>
        <dbReference type="EMBL" id="KAK2840233.1"/>
    </source>
</evidence>
<feature type="compositionally biased region" description="Low complexity" evidence="2">
    <location>
        <begin position="523"/>
        <end position="534"/>
    </location>
</feature>
<sequence length="623" mass="68298">MARVRWPHGILLKPQVTNVSDDDVLSGFTVPQLTVSQQLAARRGALAHGKTSKELLRLLDVSALPMDVSIAVSLIRGQMGTVVERAVNGAVETVLAEMLKVVGVKFEELKAQVVLLKRDLTALQRDKALKEKENDNIRAKLRYTELKLKYYRQGVEEELQQRASATTLVRIHPSTFLQTQRGSVGLSPTETSPSHLAQSRTTERPPVRSRQECPSPQGTSRRAVRVRCHSDVGVAVTGSSELQLPVSGDANTPGETLDSSAVSFCATEPRTANKTEDDQDDCEWTITLQPHADVMDTVVAPPPAETLNPASEQQLATGSLSLDGSSRADGSMLPSIAPQIKQEAQQPQREEEEEEVFCIKEEPEEEQVVTATLLLDCQVPQGHLPELESQTVTEWSEASANQKNHTTALSSGGPSTYPLPQLAASMPSMVALPPDLPPRQTVRPWSKDLSLYEEYKLRRNELRRRNLSRRRELEKTLPQPLLADLVRERREKTRLRVARWRAKRKLQACLNQAQAQGDSAGVSQTGTTISSQQQKLRVACSSTSSGRQRSSSAQLQPSGLVNISATLPFIPPTTTTSLLLRGPNMSIHERTVTSSSSSSSSSSYPQVSLSQQSISLSDTDPLQ</sequence>
<keyword evidence="4" id="KW-1185">Reference proteome</keyword>
<feature type="compositionally biased region" description="Basic and acidic residues" evidence="2">
    <location>
        <begin position="201"/>
        <end position="211"/>
    </location>
</feature>
<dbReference type="EMBL" id="JAUPFM010000010">
    <property type="protein sequence ID" value="KAK2840233.1"/>
    <property type="molecule type" value="Genomic_DNA"/>
</dbReference>
<evidence type="ECO:0000256" key="1">
    <source>
        <dbReference type="SAM" id="Coils"/>
    </source>
</evidence>
<feature type="compositionally biased region" description="Low complexity" evidence="2">
    <location>
        <begin position="541"/>
        <end position="552"/>
    </location>
</feature>